<keyword evidence="2" id="KW-1185">Reference proteome</keyword>
<protein>
    <submittedName>
        <fullName evidence="1">Uncharacterized protein</fullName>
    </submittedName>
</protein>
<evidence type="ECO:0000313" key="2">
    <source>
        <dbReference type="Proteomes" id="UP001732700"/>
    </source>
</evidence>
<name>A0ACD5XDE6_AVESA</name>
<organism evidence="1 2">
    <name type="scientific">Avena sativa</name>
    <name type="common">Oat</name>
    <dbReference type="NCBI Taxonomy" id="4498"/>
    <lineage>
        <taxon>Eukaryota</taxon>
        <taxon>Viridiplantae</taxon>
        <taxon>Streptophyta</taxon>
        <taxon>Embryophyta</taxon>
        <taxon>Tracheophyta</taxon>
        <taxon>Spermatophyta</taxon>
        <taxon>Magnoliopsida</taxon>
        <taxon>Liliopsida</taxon>
        <taxon>Poales</taxon>
        <taxon>Poaceae</taxon>
        <taxon>BOP clade</taxon>
        <taxon>Pooideae</taxon>
        <taxon>Poodae</taxon>
        <taxon>Poeae</taxon>
        <taxon>Poeae Chloroplast Group 1 (Aveneae type)</taxon>
        <taxon>Aveninae</taxon>
        <taxon>Avena</taxon>
    </lineage>
</organism>
<dbReference type="Proteomes" id="UP001732700">
    <property type="component" value="Chromosome 4D"/>
</dbReference>
<reference evidence="1" key="1">
    <citation type="submission" date="2021-05" db="EMBL/GenBank/DDBJ databases">
        <authorList>
            <person name="Scholz U."/>
            <person name="Mascher M."/>
            <person name="Fiebig A."/>
        </authorList>
    </citation>
    <scope>NUCLEOTIDE SEQUENCE [LARGE SCALE GENOMIC DNA]</scope>
</reference>
<dbReference type="EnsemblPlants" id="AVESA.00010b.r2.4DG0772240.1">
    <property type="protein sequence ID" value="AVESA.00010b.r2.4DG0772240.1.CDS"/>
    <property type="gene ID" value="AVESA.00010b.r2.4DG0772240"/>
</dbReference>
<accession>A0ACD5XDE6</accession>
<reference evidence="1" key="2">
    <citation type="submission" date="2025-09" db="UniProtKB">
        <authorList>
            <consortium name="EnsemblPlants"/>
        </authorList>
    </citation>
    <scope>IDENTIFICATION</scope>
</reference>
<proteinExistence type="predicted"/>
<sequence length="573" mass="63319">MSSPVRIIDTSYVDVPTTTTPPPDPIKLTSMEAIWVAFPVLQHVLLFEDAGMPPVDAVLQSLKSSLAATLASFAPLAGKLVHLKDTGDVAISCSPSDSVKFVVAESDTDVRRLAGDEEHDLPVLKQLVPDVDMSELPTAVLAVQATRLEGGVAVGLTLHHAVADGRSLWTFVEAWAAACRGGGETPATTPTFDRSLIKLPDDEELARRIYRKLAPNLPLVTPPLPREEDRARFTCRTFTLDMADIQRLKQHIVHLGEADGTSQTRPPSTFVAVAALAWTCFARCRQFAPDDDVLFHFLADVRARLDPPVDAGYFGVCLTRCLVMIPARELHGARALVAAASAIQHDIRRMSGDPANSQNHLGPTIMDGWDRLMIVSGSPGFRAYDIADFGWGKPTRTESTRMNHDGQLALMGARDGQGVQVSVSLLQRSQMDLFKSQFFELLGVLLVAAKWHEEIGMQAHTQIGRGQAIGLRHAYEASRPELPCSCFVHRHFERVWLFRSPFLVFIFWSAGCCMNKDLTWDNFGFLFDSSYYRLPQNNPAFSSSLHTVDNKCYPFIVTYLILILSNLSNYVFI</sequence>
<evidence type="ECO:0000313" key="1">
    <source>
        <dbReference type="EnsemblPlants" id="AVESA.00010b.r2.4DG0772240.1.CDS"/>
    </source>
</evidence>